<dbReference type="PROSITE" id="PS50016">
    <property type="entry name" value="ZF_PHD_2"/>
    <property type="match status" value="1"/>
</dbReference>
<dbReference type="PANTHER" id="PTHR47636:SF1">
    <property type="entry name" value="TRANSCRIPTIONAL REGULATORY PROTEIN RCO1"/>
    <property type="match status" value="1"/>
</dbReference>
<reference evidence="6 7" key="1">
    <citation type="submission" date="2016-07" db="EMBL/GenBank/DDBJ databases">
        <title>Pervasive Adenine N6-methylation of Active Genes in Fungi.</title>
        <authorList>
            <consortium name="DOE Joint Genome Institute"/>
            <person name="Mondo S.J."/>
            <person name="Dannebaum R.O."/>
            <person name="Kuo R.C."/>
            <person name="Labutti K."/>
            <person name="Haridas S."/>
            <person name="Kuo A."/>
            <person name="Salamov A."/>
            <person name="Ahrendt S.R."/>
            <person name="Lipzen A."/>
            <person name="Sullivan W."/>
            <person name="Andreopoulos W.B."/>
            <person name="Clum A."/>
            <person name="Lindquist E."/>
            <person name="Daum C."/>
            <person name="Ramamoorthy G.K."/>
            <person name="Gryganskyi A."/>
            <person name="Culley D."/>
            <person name="Magnuson J.K."/>
            <person name="James T.Y."/>
            <person name="O'Malley M.A."/>
            <person name="Stajich J.E."/>
            <person name="Spatafora J.W."/>
            <person name="Visel A."/>
            <person name="Grigoriev I.V."/>
        </authorList>
    </citation>
    <scope>NUCLEOTIDE SEQUENCE [LARGE SCALE GENOMIC DNA]</scope>
    <source>
        <strain evidence="6 7">ATCC 12442</strain>
    </source>
</reference>
<evidence type="ECO:0000313" key="7">
    <source>
        <dbReference type="Proteomes" id="UP000193922"/>
    </source>
</evidence>
<dbReference type="Gene3D" id="3.30.40.10">
    <property type="entry name" value="Zinc/RING finger domain, C3HC4 (zinc finger)"/>
    <property type="match status" value="1"/>
</dbReference>
<keyword evidence="3" id="KW-0862">Zinc</keyword>
<keyword evidence="1" id="KW-0479">Metal-binding</keyword>
<accession>A0A1Y1WCK9</accession>
<feature type="non-terminal residue" evidence="6">
    <location>
        <position position="1"/>
    </location>
</feature>
<evidence type="ECO:0000256" key="1">
    <source>
        <dbReference type="ARBA" id="ARBA00022723"/>
    </source>
</evidence>
<keyword evidence="7" id="KW-1185">Reference proteome</keyword>
<evidence type="ECO:0000256" key="3">
    <source>
        <dbReference type="ARBA" id="ARBA00022833"/>
    </source>
</evidence>
<dbReference type="InterPro" id="IPR001965">
    <property type="entry name" value="Znf_PHD"/>
</dbReference>
<sequence length="114" mass="13239">KSHDSCDACGQPGQFILCDRCPRVFHFLCAEPPVAFESLATMDKWFCRECSFRESRKRKSRAHAKNIFYPLISSMEYINPRAFAVPEEIRRQFDGIEADADGTFVNTREERAQR</sequence>
<dbReference type="PROSITE" id="PS01359">
    <property type="entry name" value="ZF_PHD_1"/>
    <property type="match status" value="1"/>
</dbReference>
<organism evidence="6 7">
    <name type="scientific">Linderina pennispora</name>
    <dbReference type="NCBI Taxonomy" id="61395"/>
    <lineage>
        <taxon>Eukaryota</taxon>
        <taxon>Fungi</taxon>
        <taxon>Fungi incertae sedis</taxon>
        <taxon>Zoopagomycota</taxon>
        <taxon>Kickxellomycotina</taxon>
        <taxon>Kickxellomycetes</taxon>
        <taxon>Kickxellales</taxon>
        <taxon>Kickxellaceae</taxon>
        <taxon>Linderina</taxon>
    </lineage>
</organism>
<dbReference type="GO" id="GO:0008270">
    <property type="term" value="F:zinc ion binding"/>
    <property type="evidence" value="ECO:0007669"/>
    <property type="project" value="UniProtKB-KW"/>
</dbReference>
<feature type="non-terminal residue" evidence="6">
    <location>
        <position position="114"/>
    </location>
</feature>
<dbReference type="InterPro" id="IPR052819">
    <property type="entry name" value="Chromatin_regulatory_protein"/>
</dbReference>
<proteinExistence type="predicted"/>
<dbReference type="InterPro" id="IPR019786">
    <property type="entry name" value="Zinc_finger_PHD-type_CS"/>
</dbReference>
<evidence type="ECO:0000259" key="5">
    <source>
        <dbReference type="PROSITE" id="PS50016"/>
    </source>
</evidence>
<feature type="domain" description="PHD-type" evidence="5">
    <location>
        <begin position="3"/>
        <end position="53"/>
    </location>
</feature>
<comment type="caution">
    <text evidence="6">The sequence shown here is derived from an EMBL/GenBank/DDBJ whole genome shotgun (WGS) entry which is preliminary data.</text>
</comment>
<dbReference type="PANTHER" id="PTHR47636">
    <property type="entry name" value="TRANSCRIPTIONAL REGULATORY PROTEIN RCO1"/>
    <property type="match status" value="1"/>
</dbReference>
<protein>
    <recommendedName>
        <fullName evidence="5">PHD-type domain-containing protein</fullName>
    </recommendedName>
</protein>
<dbReference type="RefSeq" id="XP_040744786.1">
    <property type="nucleotide sequence ID" value="XM_040884043.1"/>
</dbReference>
<dbReference type="GO" id="GO:0032221">
    <property type="term" value="C:Rpd3S complex"/>
    <property type="evidence" value="ECO:0007669"/>
    <property type="project" value="TreeGrafter"/>
</dbReference>
<name>A0A1Y1WCK9_9FUNG</name>
<keyword evidence="2 4" id="KW-0863">Zinc-finger</keyword>
<dbReference type="InterPro" id="IPR013083">
    <property type="entry name" value="Znf_RING/FYVE/PHD"/>
</dbReference>
<dbReference type="AlphaFoldDB" id="A0A1Y1WCK9"/>
<dbReference type="EMBL" id="MCFD01000004">
    <property type="protein sequence ID" value="ORX71271.1"/>
    <property type="molecule type" value="Genomic_DNA"/>
</dbReference>
<dbReference type="SMART" id="SM00249">
    <property type="entry name" value="PHD"/>
    <property type="match status" value="1"/>
</dbReference>
<dbReference type="STRING" id="61395.A0A1Y1WCK9"/>
<evidence type="ECO:0000256" key="4">
    <source>
        <dbReference type="PROSITE-ProRule" id="PRU00146"/>
    </source>
</evidence>
<dbReference type="SUPFAM" id="SSF57903">
    <property type="entry name" value="FYVE/PHD zinc finger"/>
    <property type="match status" value="1"/>
</dbReference>
<dbReference type="GeneID" id="63800691"/>
<evidence type="ECO:0000313" key="6">
    <source>
        <dbReference type="EMBL" id="ORX71271.1"/>
    </source>
</evidence>
<dbReference type="InterPro" id="IPR011011">
    <property type="entry name" value="Znf_FYVE_PHD"/>
</dbReference>
<dbReference type="GO" id="GO:0006357">
    <property type="term" value="P:regulation of transcription by RNA polymerase II"/>
    <property type="evidence" value="ECO:0007669"/>
    <property type="project" value="TreeGrafter"/>
</dbReference>
<dbReference type="OrthoDB" id="5876363at2759"/>
<dbReference type="Pfam" id="PF00628">
    <property type="entry name" value="PHD"/>
    <property type="match status" value="1"/>
</dbReference>
<evidence type="ECO:0000256" key="2">
    <source>
        <dbReference type="ARBA" id="ARBA00022771"/>
    </source>
</evidence>
<dbReference type="Proteomes" id="UP000193922">
    <property type="component" value="Unassembled WGS sequence"/>
</dbReference>
<dbReference type="InterPro" id="IPR019787">
    <property type="entry name" value="Znf_PHD-finger"/>
</dbReference>
<gene>
    <name evidence="6" type="ORF">DL89DRAFT_204301</name>
</gene>